<comment type="caution">
    <text evidence="7">The sequence shown here is derived from an EMBL/GenBank/DDBJ whole genome shotgun (WGS) entry which is preliminary data.</text>
</comment>
<gene>
    <name evidence="7" type="ORF">GCM10007108_03680</name>
</gene>
<dbReference type="Proteomes" id="UP000632195">
    <property type="component" value="Unassembled WGS sequence"/>
</dbReference>
<protein>
    <submittedName>
        <fullName evidence="7">(2Fe-2S)-binding protein</fullName>
    </submittedName>
</protein>
<dbReference type="Pfam" id="PF00355">
    <property type="entry name" value="Rieske"/>
    <property type="match status" value="1"/>
</dbReference>
<organism evidence="7 8">
    <name type="scientific">Thermogymnomonas acidicola</name>
    <dbReference type="NCBI Taxonomy" id="399579"/>
    <lineage>
        <taxon>Archaea</taxon>
        <taxon>Methanobacteriati</taxon>
        <taxon>Thermoplasmatota</taxon>
        <taxon>Thermoplasmata</taxon>
        <taxon>Thermoplasmatales</taxon>
        <taxon>Thermogymnomonas</taxon>
    </lineage>
</organism>
<evidence type="ECO:0000256" key="2">
    <source>
        <dbReference type="ARBA" id="ARBA00022723"/>
    </source>
</evidence>
<keyword evidence="1" id="KW-0001">2Fe-2S</keyword>
<dbReference type="PROSITE" id="PS51296">
    <property type="entry name" value="RIESKE"/>
    <property type="match status" value="1"/>
</dbReference>
<name>A0AA37BQZ9_9ARCH</name>
<dbReference type="SUPFAM" id="SSF50022">
    <property type="entry name" value="ISP domain"/>
    <property type="match status" value="1"/>
</dbReference>
<dbReference type="GO" id="GO:0051537">
    <property type="term" value="F:2 iron, 2 sulfur cluster binding"/>
    <property type="evidence" value="ECO:0007669"/>
    <property type="project" value="UniProtKB-KW"/>
</dbReference>
<dbReference type="RefSeq" id="WP_188679815.1">
    <property type="nucleotide sequence ID" value="NZ_BMNY01000001.1"/>
</dbReference>
<evidence type="ECO:0000259" key="6">
    <source>
        <dbReference type="PROSITE" id="PS51296"/>
    </source>
</evidence>
<dbReference type="PANTHER" id="PTHR21496">
    <property type="entry name" value="FERREDOXIN-RELATED"/>
    <property type="match status" value="1"/>
</dbReference>
<keyword evidence="3" id="KW-0408">Iron</keyword>
<evidence type="ECO:0000313" key="7">
    <source>
        <dbReference type="EMBL" id="GGM68815.1"/>
    </source>
</evidence>
<comment type="cofactor">
    <cofactor evidence="5">
        <name>[2Fe-2S] cluster</name>
        <dbReference type="ChEBI" id="CHEBI:190135"/>
    </cofactor>
</comment>
<sequence>MTWYRVLKESQMNDGDLFKAKVNGKEILIIKDEGKFYATSLYCTHEQYDLSDGFMDDHKLICPNHFATFDPKDGSVVSPPEGSGDIEPLKSYRTKVENGDVLVEVD</sequence>
<reference evidence="7" key="2">
    <citation type="submission" date="2022-09" db="EMBL/GenBank/DDBJ databases">
        <authorList>
            <person name="Sun Q."/>
            <person name="Ohkuma M."/>
        </authorList>
    </citation>
    <scope>NUCLEOTIDE SEQUENCE</scope>
    <source>
        <strain evidence="7">JCM 13583</strain>
    </source>
</reference>
<feature type="domain" description="Rieske" evidence="6">
    <location>
        <begin position="4"/>
        <end position="103"/>
    </location>
</feature>
<dbReference type="Gene3D" id="2.102.10.10">
    <property type="entry name" value="Rieske [2Fe-2S] iron-sulphur domain"/>
    <property type="match status" value="1"/>
</dbReference>
<accession>A0AA37BQZ9</accession>
<dbReference type="InterPro" id="IPR036922">
    <property type="entry name" value="Rieske_2Fe-2S_sf"/>
</dbReference>
<evidence type="ECO:0000313" key="8">
    <source>
        <dbReference type="Proteomes" id="UP000632195"/>
    </source>
</evidence>
<dbReference type="EMBL" id="BMNY01000001">
    <property type="protein sequence ID" value="GGM68815.1"/>
    <property type="molecule type" value="Genomic_DNA"/>
</dbReference>
<dbReference type="AlphaFoldDB" id="A0AA37BQZ9"/>
<dbReference type="GO" id="GO:0046872">
    <property type="term" value="F:metal ion binding"/>
    <property type="evidence" value="ECO:0007669"/>
    <property type="project" value="UniProtKB-KW"/>
</dbReference>
<dbReference type="InterPro" id="IPR017941">
    <property type="entry name" value="Rieske_2Fe-2S"/>
</dbReference>
<keyword evidence="4" id="KW-0411">Iron-sulfur</keyword>
<evidence type="ECO:0000256" key="3">
    <source>
        <dbReference type="ARBA" id="ARBA00023004"/>
    </source>
</evidence>
<keyword evidence="2" id="KW-0479">Metal-binding</keyword>
<reference evidence="7" key="1">
    <citation type="journal article" date="2014" name="Int. J. Syst. Evol. Microbiol.">
        <title>Complete genome sequence of Corynebacterium casei LMG S-19264T (=DSM 44701T), isolated from a smear-ripened cheese.</title>
        <authorList>
            <consortium name="US DOE Joint Genome Institute (JGI-PGF)"/>
            <person name="Walter F."/>
            <person name="Albersmeier A."/>
            <person name="Kalinowski J."/>
            <person name="Ruckert C."/>
        </authorList>
    </citation>
    <scope>NUCLEOTIDE SEQUENCE</scope>
    <source>
        <strain evidence="7">JCM 13583</strain>
    </source>
</reference>
<keyword evidence="8" id="KW-1185">Reference proteome</keyword>
<evidence type="ECO:0000256" key="5">
    <source>
        <dbReference type="ARBA" id="ARBA00034078"/>
    </source>
</evidence>
<evidence type="ECO:0000256" key="4">
    <source>
        <dbReference type="ARBA" id="ARBA00023014"/>
    </source>
</evidence>
<proteinExistence type="predicted"/>
<dbReference type="PANTHER" id="PTHR21496:SF0">
    <property type="entry name" value="RIESKE DOMAIN-CONTAINING PROTEIN"/>
    <property type="match status" value="1"/>
</dbReference>
<evidence type="ECO:0000256" key="1">
    <source>
        <dbReference type="ARBA" id="ARBA00022714"/>
    </source>
</evidence>